<comment type="caution">
    <text evidence="2">The sequence shown here is derived from an EMBL/GenBank/DDBJ whole genome shotgun (WGS) entry which is preliminary data.</text>
</comment>
<evidence type="ECO:0000313" key="2">
    <source>
        <dbReference type="EMBL" id="MVT42036.1"/>
    </source>
</evidence>
<dbReference type="EMBL" id="WRXO01000004">
    <property type="protein sequence ID" value="MVT42036.1"/>
    <property type="molecule type" value="Genomic_DNA"/>
</dbReference>
<dbReference type="InterPro" id="IPR025948">
    <property type="entry name" value="HTH-like_dom"/>
</dbReference>
<gene>
    <name evidence="2" type="ORF">GO495_15700</name>
</gene>
<sequence length="59" mass="6885">MGNQILTEYIQQVHADCKNIYVSPTITMVLNKRGIKISRPRVARLMRKAKLRSIVKKKF</sequence>
<dbReference type="AlphaFoldDB" id="A0A6N8JCG5"/>
<name>A0A6N8JCG5_9BACT</name>
<protein>
    <submittedName>
        <fullName evidence="2">IS3 family transposase</fullName>
    </submittedName>
</protein>
<proteinExistence type="predicted"/>
<dbReference type="Pfam" id="PF13276">
    <property type="entry name" value="HTH_21"/>
    <property type="match status" value="1"/>
</dbReference>
<organism evidence="2 3">
    <name type="scientific">Chitinophaga oryziterrae</name>
    <dbReference type="NCBI Taxonomy" id="1031224"/>
    <lineage>
        <taxon>Bacteria</taxon>
        <taxon>Pseudomonadati</taxon>
        <taxon>Bacteroidota</taxon>
        <taxon>Chitinophagia</taxon>
        <taxon>Chitinophagales</taxon>
        <taxon>Chitinophagaceae</taxon>
        <taxon>Chitinophaga</taxon>
    </lineage>
</organism>
<evidence type="ECO:0000259" key="1">
    <source>
        <dbReference type="Pfam" id="PF13276"/>
    </source>
</evidence>
<reference evidence="2 3" key="1">
    <citation type="submission" date="2019-12" db="EMBL/GenBank/DDBJ databases">
        <title>The draft genomic sequence of strain Chitinophaga oryziterrae JCM 16595.</title>
        <authorList>
            <person name="Zhang X."/>
        </authorList>
    </citation>
    <scope>NUCLEOTIDE SEQUENCE [LARGE SCALE GENOMIC DNA]</scope>
    <source>
        <strain evidence="2 3">JCM 16595</strain>
    </source>
</reference>
<keyword evidence="3" id="KW-1185">Reference proteome</keyword>
<evidence type="ECO:0000313" key="3">
    <source>
        <dbReference type="Proteomes" id="UP000468388"/>
    </source>
</evidence>
<accession>A0A6N8JCG5</accession>
<feature type="domain" description="HTH-like" evidence="1">
    <location>
        <begin position="4"/>
        <end position="59"/>
    </location>
</feature>
<dbReference type="Proteomes" id="UP000468388">
    <property type="component" value="Unassembled WGS sequence"/>
</dbReference>